<dbReference type="Gene3D" id="1.10.10.60">
    <property type="entry name" value="Homeodomain-like"/>
    <property type="match status" value="2"/>
</dbReference>
<dbReference type="SUPFAM" id="SSF46689">
    <property type="entry name" value="Homeodomain-like"/>
    <property type="match status" value="2"/>
</dbReference>
<reference evidence="5 6" key="1">
    <citation type="submission" date="2014-09" db="EMBL/GenBank/DDBJ databases">
        <authorList>
            <person name="Hornung B.V."/>
        </authorList>
    </citation>
    <scope>NUCLEOTIDE SEQUENCE [LARGE SCALE GENOMIC DNA]</scope>
    <source>
        <strain evidence="5 6">FRIFI</strain>
    </source>
</reference>
<name>A0A2P2BQX3_9FIRM</name>
<dbReference type="Pfam" id="PF02311">
    <property type="entry name" value="AraC_binding"/>
    <property type="match status" value="1"/>
</dbReference>
<gene>
    <name evidence="5" type="ORF">FRIFI_1222</name>
</gene>
<accession>A0A2P2BQX3</accession>
<dbReference type="AlphaFoldDB" id="A0A2P2BQX3"/>
<evidence type="ECO:0000313" key="6">
    <source>
        <dbReference type="Proteomes" id="UP000245695"/>
    </source>
</evidence>
<dbReference type="PANTHER" id="PTHR43280">
    <property type="entry name" value="ARAC-FAMILY TRANSCRIPTIONAL REGULATOR"/>
    <property type="match status" value="1"/>
</dbReference>
<dbReference type="GO" id="GO:0003700">
    <property type="term" value="F:DNA-binding transcription factor activity"/>
    <property type="evidence" value="ECO:0007669"/>
    <property type="project" value="InterPro"/>
</dbReference>
<keyword evidence="2" id="KW-0238">DNA-binding</keyword>
<proteinExistence type="predicted"/>
<evidence type="ECO:0000259" key="4">
    <source>
        <dbReference type="PROSITE" id="PS01124"/>
    </source>
</evidence>
<evidence type="ECO:0000256" key="1">
    <source>
        <dbReference type="ARBA" id="ARBA00023015"/>
    </source>
</evidence>
<dbReference type="InterPro" id="IPR018060">
    <property type="entry name" value="HTH_AraC"/>
</dbReference>
<dbReference type="SMART" id="SM00342">
    <property type="entry name" value="HTH_ARAC"/>
    <property type="match status" value="1"/>
</dbReference>
<dbReference type="InterPro" id="IPR014710">
    <property type="entry name" value="RmlC-like_jellyroll"/>
</dbReference>
<organism evidence="5 6">
    <name type="scientific">Romboutsia hominis</name>
    <dbReference type="NCBI Taxonomy" id="1507512"/>
    <lineage>
        <taxon>Bacteria</taxon>
        <taxon>Bacillati</taxon>
        <taxon>Bacillota</taxon>
        <taxon>Clostridia</taxon>
        <taxon>Peptostreptococcales</taxon>
        <taxon>Peptostreptococcaceae</taxon>
        <taxon>Romboutsia</taxon>
    </lineage>
</organism>
<dbReference type="InterPro" id="IPR009057">
    <property type="entry name" value="Homeodomain-like_sf"/>
</dbReference>
<dbReference type="SUPFAM" id="SSF51215">
    <property type="entry name" value="Regulatory protein AraC"/>
    <property type="match status" value="1"/>
</dbReference>
<dbReference type="PROSITE" id="PS01124">
    <property type="entry name" value="HTH_ARAC_FAMILY_2"/>
    <property type="match status" value="1"/>
</dbReference>
<dbReference type="InterPro" id="IPR003313">
    <property type="entry name" value="AraC-bd"/>
</dbReference>
<dbReference type="Gene3D" id="2.60.120.10">
    <property type="entry name" value="Jelly Rolls"/>
    <property type="match status" value="1"/>
</dbReference>
<keyword evidence="6" id="KW-1185">Reference proteome</keyword>
<dbReference type="Pfam" id="PF12833">
    <property type="entry name" value="HTH_18"/>
    <property type="match status" value="1"/>
</dbReference>
<evidence type="ECO:0000313" key="5">
    <source>
        <dbReference type="EMBL" id="CEI72758.1"/>
    </source>
</evidence>
<feature type="domain" description="HTH araC/xylS-type" evidence="4">
    <location>
        <begin position="188"/>
        <end position="285"/>
    </location>
</feature>
<dbReference type="EMBL" id="LN650648">
    <property type="protein sequence ID" value="CEI72758.1"/>
    <property type="molecule type" value="Genomic_DNA"/>
</dbReference>
<evidence type="ECO:0000256" key="2">
    <source>
        <dbReference type="ARBA" id="ARBA00023125"/>
    </source>
</evidence>
<protein>
    <submittedName>
        <fullName evidence="5">Transcriptional regulator, AraC</fullName>
    </submittedName>
</protein>
<keyword evidence="1" id="KW-0805">Transcription regulation</keyword>
<evidence type="ECO:0000256" key="3">
    <source>
        <dbReference type="ARBA" id="ARBA00023163"/>
    </source>
</evidence>
<dbReference type="InterPro" id="IPR037923">
    <property type="entry name" value="HTH-like"/>
</dbReference>
<sequence length="299" mass="35491">MKSKVNIFRYNQNMDSEDFEIFYYKNIVKNEIPIHVHDFYEVCVFLSGNIKYKVNDLEYKLRYGDVILIPPDEEHGPVFLDTKSTYERIVLWISKSYMEKISTMKSDLSLCFNKNSIYYCNYLHPNAPDCKYIISMLDQFIDEHYRDDYASDIYSTSILGLMLAKFNRMSMNQVDCISNGVGNGFLMSYIVDYINKHYNEKITLDYLEKYFFVSKYYISHEFKKLLGISIGQYITHKRLENAKKLMHQGLLPSKIYEECGYNDYATFYRAFKMVNNMTPSEYMKKISKNSKITNITNKI</sequence>
<dbReference type="Proteomes" id="UP000245695">
    <property type="component" value="Chromosome 1"/>
</dbReference>
<dbReference type="PANTHER" id="PTHR43280:SF34">
    <property type="entry name" value="ARAC-FAMILY TRANSCRIPTIONAL REGULATOR"/>
    <property type="match status" value="1"/>
</dbReference>
<dbReference type="GO" id="GO:0043565">
    <property type="term" value="F:sequence-specific DNA binding"/>
    <property type="evidence" value="ECO:0007669"/>
    <property type="project" value="InterPro"/>
</dbReference>
<dbReference type="KEGG" id="rhom:FRIFI_1222"/>
<dbReference type="RefSeq" id="WP_166505336.1">
    <property type="nucleotide sequence ID" value="NZ_LN650648.1"/>
</dbReference>
<keyword evidence="3" id="KW-0804">Transcription</keyword>